<dbReference type="EMBL" id="CP011057">
    <property type="protein sequence ID" value="AKA78700.1"/>
    <property type="molecule type" value="Genomic_DNA"/>
</dbReference>
<dbReference type="EMBL" id="CP033236">
    <property type="protein sequence ID" value="AZF70395.1"/>
    <property type="molecule type" value="Genomic_DNA"/>
</dbReference>
<dbReference type="Pfam" id="PF10061">
    <property type="entry name" value="DUF2299"/>
    <property type="match status" value="1"/>
</dbReference>
<evidence type="ECO:0000313" key="17">
    <source>
        <dbReference type="Proteomes" id="UP000267993"/>
    </source>
</evidence>
<dbReference type="EMBL" id="CP033235">
    <property type="protein sequence ID" value="AZF67775.1"/>
    <property type="molecule type" value="Genomic_DNA"/>
</dbReference>
<dbReference type="Proteomes" id="UP000278715">
    <property type="component" value="Chromosome"/>
</dbReference>
<proteinExistence type="predicted"/>
<dbReference type="OrthoDB" id="33206at2157"/>
<dbReference type="GeneID" id="1453205"/>
<evidence type="ECO:0000313" key="23">
    <source>
        <dbReference type="Proteomes" id="UP000282269"/>
    </source>
</evidence>
<dbReference type="Proteomes" id="UP000267993">
    <property type="component" value="Chromosome"/>
</dbReference>
<evidence type="ECO:0000313" key="6">
    <source>
        <dbReference type="EMBL" id="AZF73015.1"/>
    </source>
</evidence>
<dbReference type="EMBL" id="CP011055">
    <property type="protein sequence ID" value="AKA73308.1"/>
    <property type="molecule type" value="Genomic_DNA"/>
</dbReference>
<evidence type="ECO:0000313" key="9">
    <source>
        <dbReference type="EMBL" id="AZF80853.1"/>
    </source>
</evidence>
<evidence type="ECO:0000313" key="8">
    <source>
        <dbReference type="EMBL" id="AZF78247.1"/>
    </source>
</evidence>
<reference evidence="11 24" key="6">
    <citation type="journal article" date="2020" name="Nat. Commun.">
        <title>The structures of two archaeal type IV pili illuminate evolutionary relationships.</title>
        <authorList>
            <person name="Wang F."/>
            <person name="Baquero D.P."/>
            <person name="Su Z."/>
            <person name="Beltran L.C."/>
            <person name="Prangishvili D."/>
            <person name="Krupovic M."/>
            <person name="Egelman E.H."/>
        </authorList>
    </citation>
    <scope>NUCLEOTIDE SEQUENCE [LARGE SCALE GENOMIC DNA]</scope>
    <source>
        <strain evidence="11 24">POZ149</strain>
    </source>
</reference>
<dbReference type="InterPro" id="IPR018747">
    <property type="entry name" value="DUF2299"/>
</dbReference>
<dbReference type="EMBL" id="CP033239">
    <property type="protein sequence ID" value="AZF78247.1"/>
    <property type="molecule type" value="Genomic_DNA"/>
</dbReference>
<evidence type="ECO:0000313" key="22">
    <source>
        <dbReference type="Proteomes" id="UP000278715"/>
    </source>
</evidence>
<evidence type="ECO:0000313" key="11">
    <source>
        <dbReference type="EMBL" id="QPG50289.1"/>
    </source>
</evidence>
<reference evidence="17 18" key="4">
    <citation type="journal article" date="2018" name="Proc. Natl. Acad. Sci. U.S.A.">
        <title>Nonmutational mechanism of inheritance in the Archaeon Sulfolobus solfataricus.</title>
        <authorList>
            <person name="Payne S."/>
            <person name="McCarthy S."/>
            <person name="Johnson T."/>
            <person name="North E."/>
            <person name="Blum P."/>
        </authorList>
    </citation>
    <scope>NUCLEOTIDE SEQUENCE [LARGE SCALE GENOMIC DNA]</scope>
    <source>
        <strain evidence="5 17">SARC-H</strain>
        <strain evidence="6 21">SARC-I</strain>
        <strain evidence="8 22">SARC-N</strain>
        <strain evidence="9 23">SARC-O</strain>
        <strain evidence="10 18">SUL120</strain>
        <strain evidence="4 19">SULG</strain>
        <strain evidence="7 20">SULM</strain>
    </source>
</reference>
<dbReference type="KEGG" id="ssof:SULC_0960"/>
<dbReference type="Proteomes" id="UP000282269">
    <property type="component" value="Chromosome"/>
</dbReference>
<dbReference type="KEGG" id="ssoa:SULA_0959"/>
<dbReference type="AlphaFoldDB" id="A0A0E3MFL1"/>
<dbReference type="RefSeq" id="WP_009991702.1">
    <property type="nucleotide sequence ID" value="NZ_CP011055.2"/>
</dbReference>
<dbReference type="GeneID" id="44128905"/>
<dbReference type="KEGG" id="ssol:SULB_0961"/>
<dbReference type="OMA" id="KRTEFIW"/>
<evidence type="ECO:0000313" key="10">
    <source>
        <dbReference type="EMBL" id="AZF83493.1"/>
    </source>
</evidence>
<name>A0A0E3MFL1_SACSO</name>
<evidence type="ECO:0000313" key="13">
    <source>
        <dbReference type="Proteomes" id="UP000033057"/>
    </source>
</evidence>
<dbReference type="PATRIC" id="fig|2287.6.peg.1017"/>
<sequence>MFDKSVDKQIEDWLRELGLVASRPPQAKEFFHVVATPPQGGPTISVVRVNDSSKFYIIAMGIGIHPTHVSALMALNREERIKFIIDLQLEALRYGVDFVALPPNQEIPNVIQVSKPIFIDGLTANEFINTLLNVRNAGVSIMLKFTQRFGPYEPQQQTSLKYT</sequence>
<evidence type="ECO:0000313" key="18">
    <source>
        <dbReference type="Proteomes" id="UP000269431"/>
    </source>
</evidence>
<evidence type="ECO:0000313" key="5">
    <source>
        <dbReference type="EMBL" id="AZF70395.1"/>
    </source>
</evidence>
<gene>
    <name evidence="11" type="ORF">HFC64_11190</name>
    <name evidence="12" type="ORF">SSOP1_3277</name>
    <name evidence="3" type="ORF">SULA_0959</name>
    <name evidence="1" type="ORF">SULB_0961</name>
    <name evidence="2" type="ORF">SULC_0960</name>
    <name evidence="4" type="ORF">SULG_04705</name>
    <name evidence="5" type="ORF">SULH_04705</name>
    <name evidence="6" type="ORF">SULI_04705</name>
    <name evidence="7" type="ORF">SULM_04705</name>
    <name evidence="8" type="ORF">SULN_04705</name>
    <name evidence="9" type="ORF">SULO_04715</name>
    <name evidence="10" type="ORF">SULZ_04950</name>
</gene>
<dbReference type="Proteomes" id="UP000273443">
    <property type="component" value="Chromosome"/>
</dbReference>
<evidence type="ECO:0000313" key="1">
    <source>
        <dbReference type="EMBL" id="AKA73308.1"/>
    </source>
</evidence>
<dbReference type="Proteomes" id="UP000273194">
    <property type="component" value="Chromosome"/>
</dbReference>
<reference evidence="16" key="2">
    <citation type="submission" date="2016-04" db="EMBL/GenBank/DDBJ databases">
        <authorList>
            <person name="Shah S.A."/>
            <person name="Garrett R.A."/>
        </authorList>
    </citation>
    <scope>NUCLEOTIDE SEQUENCE [LARGE SCALE GENOMIC DNA]</scope>
    <source>
        <strain evidence="16">ATCC 35091 / DSM 1616 / JCM 8930 / NBRC 15331 / P1</strain>
    </source>
</reference>
<dbReference type="EMBL" id="CP033238">
    <property type="protein sequence ID" value="AZF75639.1"/>
    <property type="molecule type" value="Genomic_DNA"/>
</dbReference>
<dbReference type="EMBL" id="CP033241">
    <property type="protein sequence ID" value="AZF83493.1"/>
    <property type="molecule type" value="Genomic_DNA"/>
</dbReference>
<evidence type="ECO:0000313" key="14">
    <source>
        <dbReference type="Proteomes" id="UP000033085"/>
    </source>
</evidence>
<organism evidence="2 13">
    <name type="scientific">Saccharolobus solfataricus</name>
    <name type="common">Sulfolobus solfataricus</name>
    <dbReference type="NCBI Taxonomy" id="2287"/>
    <lineage>
        <taxon>Archaea</taxon>
        <taxon>Thermoproteota</taxon>
        <taxon>Thermoprotei</taxon>
        <taxon>Sulfolobales</taxon>
        <taxon>Sulfolobaceae</taxon>
        <taxon>Saccharolobus</taxon>
    </lineage>
</organism>
<reference evidence="13 14" key="1">
    <citation type="journal article" date="2015" name="Genome Announc.">
        <title>Complete Genome Sequence of Sulfolobus solfataricus Strain 98/2 and Evolved Derivatives.</title>
        <authorList>
            <person name="McCarthy S."/>
            <person name="Gradnigo J."/>
            <person name="Johnson T."/>
            <person name="Payne S."/>
            <person name="Lipzen A."/>
            <person name="Martin J."/>
            <person name="Schackwitz W."/>
            <person name="Moriyama E."/>
            <person name="Blum P."/>
        </authorList>
    </citation>
    <scope>NUCLEOTIDE SEQUENCE [LARGE SCALE GENOMIC DNA]</scope>
    <source>
        <strain evidence="13">98/2 SULC</strain>
        <strain evidence="1">SARC-B</strain>
        <strain evidence="2">SARC-C</strain>
        <strain evidence="3 15">SULA</strain>
        <strain evidence="14">SULB</strain>
    </source>
</reference>
<dbReference type="Proteomes" id="UP000594632">
    <property type="component" value="Chromosome"/>
</dbReference>
<dbReference type="EMBL" id="CP050869">
    <property type="protein sequence ID" value="QPG50289.1"/>
    <property type="molecule type" value="Genomic_DNA"/>
</dbReference>
<dbReference type="Proteomes" id="UP000275843">
    <property type="component" value="Chromosome"/>
</dbReference>
<dbReference type="EMBL" id="CP033237">
    <property type="protein sequence ID" value="AZF73015.1"/>
    <property type="molecule type" value="Genomic_DNA"/>
</dbReference>
<dbReference type="Proteomes" id="UP000033106">
    <property type="component" value="Chromosome"/>
</dbReference>
<evidence type="ECO:0000313" key="24">
    <source>
        <dbReference type="Proteomes" id="UP000594632"/>
    </source>
</evidence>
<reference evidence="2" key="5">
    <citation type="submission" date="2018-10" db="EMBL/GenBank/DDBJ databases">
        <authorList>
            <person name="McCarthy S."/>
            <person name="Gradnigo J."/>
            <person name="Johnson T."/>
            <person name="Payne S."/>
            <person name="Lipzen A."/>
            <person name="Schackwitz W."/>
            <person name="Martin J."/>
            <person name="Moriyama E."/>
            <person name="Blum P."/>
        </authorList>
    </citation>
    <scope>NUCLEOTIDE SEQUENCE</scope>
    <source>
        <strain evidence="1">SARC-B</strain>
        <strain evidence="2">SARC-C</strain>
        <strain evidence="3">SULA</strain>
    </source>
</reference>
<dbReference type="Proteomes" id="UP000269431">
    <property type="component" value="Chromosome"/>
</dbReference>
<evidence type="ECO:0000313" key="12">
    <source>
        <dbReference type="EMBL" id="SAI86831.1"/>
    </source>
</evidence>
<evidence type="ECO:0000313" key="20">
    <source>
        <dbReference type="Proteomes" id="UP000273443"/>
    </source>
</evidence>
<evidence type="ECO:0000313" key="21">
    <source>
        <dbReference type="Proteomes" id="UP000275843"/>
    </source>
</evidence>
<dbReference type="Proteomes" id="UP000033085">
    <property type="component" value="Chromosome"/>
</dbReference>
<dbReference type="Gene3D" id="3.30.1460.10">
    <property type="match status" value="1"/>
</dbReference>
<accession>A0A0E3MFL1</accession>
<dbReference type="EMBL" id="CP033240">
    <property type="protein sequence ID" value="AZF80853.1"/>
    <property type="molecule type" value="Genomic_DNA"/>
</dbReference>
<evidence type="ECO:0000313" key="4">
    <source>
        <dbReference type="EMBL" id="AZF67775.1"/>
    </source>
</evidence>
<dbReference type="CDD" id="cd17510">
    <property type="entry name" value="T3SC_YbjN-like_2"/>
    <property type="match status" value="1"/>
</dbReference>
<evidence type="ECO:0000313" key="19">
    <source>
        <dbReference type="Proteomes" id="UP000273194"/>
    </source>
</evidence>
<dbReference type="Proteomes" id="UP000076770">
    <property type="component" value="Chromosome i"/>
</dbReference>
<evidence type="ECO:0000313" key="15">
    <source>
        <dbReference type="Proteomes" id="UP000033106"/>
    </source>
</evidence>
<evidence type="ECO:0000313" key="16">
    <source>
        <dbReference type="Proteomes" id="UP000076770"/>
    </source>
</evidence>
<dbReference type="EMBL" id="LT549890">
    <property type="protein sequence ID" value="SAI86831.1"/>
    <property type="molecule type" value="Genomic_DNA"/>
</dbReference>
<protein>
    <submittedName>
        <fullName evidence="2">DUF2299 domain-containing protein</fullName>
    </submittedName>
</protein>
<evidence type="ECO:0000313" key="2">
    <source>
        <dbReference type="EMBL" id="AKA76007.1"/>
    </source>
</evidence>
<evidence type="ECO:0000313" key="7">
    <source>
        <dbReference type="EMBL" id="AZF75639.1"/>
    </source>
</evidence>
<reference evidence="12" key="3">
    <citation type="submission" date="2016-04" db="EMBL/GenBank/DDBJ databases">
        <authorList>
            <person name="Evans L.H."/>
            <person name="Alamgir A."/>
            <person name="Owens N."/>
            <person name="Weber N.D."/>
            <person name="Virtaneva K."/>
            <person name="Barbian K."/>
            <person name="Babar A."/>
            <person name="Rosenke K."/>
        </authorList>
    </citation>
    <scope>NUCLEOTIDE SEQUENCE</scope>
    <source>
        <strain evidence="12">P1</strain>
    </source>
</reference>
<dbReference type="EMBL" id="CP011056">
    <property type="protein sequence ID" value="AKA76007.1"/>
    <property type="molecule type" value="Genomic_DNA"/>
</dbReference>
<evidence type="ECO:0000313" key="3">
    <source>
        <dbReference type="EMBL" id="AKA78700.1"/>
    </source>
</evidence>
<dbReference type="Proteomes" id="UP000033057">
    <property type="component" value="Chromosome"/>
</dbReference>